<evidence type="ECO:0000313" key="6">
    <source>
        <dbReference type="Proteomes" id="UP000668060"/>
    </source>
</evidence>
<dbReference type="SMART" id="SM00382">
    <property type="entry name" value="AAA"/>
    <property type="match status" value="1"/>
</dbReference>
<gene>
    <name evidence="5" type="ORF">JJ842_00205</name>
</gene>
<dbReference type="InterPro" id="IPR003439">
    <property type="entry name" value="ABC_transporter-like_ATP-bd"/>
</dbReference>
<dbReference type="GO" id="GO:0016887">
    <property type="term" value="F:ATP hydrolysis activity"/>
    <property type="evidence" value="ECO:0007669"/>
    <property type="project" value="InterPro"/>
</dbReference>
<dbReference type="InterPro" id="IPR027417">
    <property type="entry name" value="P-loop_NTPase"/>
</dbReference>
<dbReference type="EMBL" id="JAEPLN010000001">
    <property type="protein sequence ID" value="MBO6970334.1"/>
    <property type="molecule type" value="Genomic_DNA"/>
</dbReference>
<evidence type="ECO:0000256" key="1">
    <source>
        <dbReference type="ARBA" id="ARBA00022448"/>
    </source>
</evidence>
<feature type="domain" description="ABC transporter" evidence="4">
    <location>
        <begin position="6"/>
        <end position="259"/>
    </location>
</feature>
<dbReference type="PANTHER" id="PTHR42711:SF4">
    <property type="entry name" value="ABC TRANSPORTER RELATED"/>
    <property type="match status" value="1"/>
</dbReference>
<comment type="caution">
    <text evidence="5">The sequence shown here is derived from an EMBL/GenBank/DDBJ whole genome shotgun (WGS) entry which is preliminary data.</text>
</comment>
<dbReference type="AlphaFoldDB" id="A0A9D9BQ33"/>
<dbReference type="GO" id="GO:0005524">
    <property type="term" value="F:ATP binding"/>
    <property type="evidence" value="ECO:0007669"/>
    <property type="project" value="UniProtKB-KW"/>
</dbReference>
<dbReference type="CDD" id="cd03267">
    <property type="entry name" value="ABC_NatA_like"/>
    <property type="match status" value="1"/>
</dbReference>
<evidence type="ECO:0000256" key="3">
    <source>
        <dbReference type="ARBA" id="ARBA00022840"/>
    </source>
</evidence>
<name>A0A9D9BQ33_PROMR</name>
<dbReference type="Proteomes" id="UP000668060">
    <property type="component" value="Unassembled WGS sequence"/>
</dbReference>
<reference evidence="5" key="1">
    <citation type="journal article" date="2021" name="Front. Mar. Sci.">
        <title>Genomes of Diverse Isolates of Prochlorococcus High-Light-Adapted Clade II in the Western Pacific Ocean.</title>
        <authorList>
            <person name="Yan W."/>
            <person name="Feng X."/>
            <person name="Zhang W."/>
            <person name="Nawaz M.Z."/>
            <person name="Luo T."/>
            <person name="Zhang R."/>
            <person name="Jiao N."/>
        </authorList>
    </citation>
    <scope>NUCLEOTIDE SEQUENCE</scope>
    <source>
        <strain evidence="5">CUG1433</strain>
    </source>
</reference>
<evidence type="ECO:0000313" key="5">
    <source>
        <dbReference type="EMBL" id="MBO6970334.1"/>
    </source>
</evidence>
<dbReference type="PROSITE" id="PS50893">
    <property type="entry name" value="ABC_TRANSPORTER_2"/>
    <property type="match status" value="1"/>
</dbReference>
<keyword evidence="2" id="KW-0547">Nucleotide-binding</keyword>
<dbReference type="Gene3D" id="3.40.50.300">
    <property type="entry name" value="P-loop containing nucleotide triphosphate hydrolases"/>
    <property type="match status" value="1"/>
</dbReference>
<evidence type="ECO:0000256" key="2">
    <source>
        <dbReference type="ARBA" id="ARBA00022741"/>
    </source>
</evidence>
<organism evidence="5 6">
    <name type="scientific">Prochlorococcus marinus CUG1433</name>
    <dbReference type="NCBI Taxonomy" id="2774506"/>
    <lineage>
        <taxon>Bacteria</taxon>
        <taxon>Bacillati</taxon>
        <taxon>Cyanobacteriota</taxon>
        <taxon>Cyanophyceae</taxon>
        <taxon>Synechococcales</taxon>
        <taxon>Prochlorococcaceae</taxon>
        <taxon>Prochlorococcus</taxon>
    </lineage>
</organism>
<dbReference type="InterPro" id="IPR003593">
    <property type="entry name" value="AAA+_ATPase"/>
</dbReference>
<protein>
    <submittedName>
        <fullName evidence="5">ABC transporter ATP-binding protein</fullName>
    </submittedName>
</protein>
<dbReference type="SUPFAM" id="SSF52540">
    <property type="entry name" value="P-loop containing nucleoside triphosphate hydrolases"/>
    <property type="match status" value="1"/>
</dbReference>
<accession>A0A9D9BQ33</accession>
<evidence type="ECO:0000259" key="4">
    <source>
        <dbReference type="PROSITE" id="PS50893"/>
    </source>
</evidence>
<dbReference type="InterPro" id="IPR050763">
    <property type="entry name" value="ABC_transporter_ATP-binding"/>
</dbReference>
<keyword evidence="1" id="KW-0813">Transport</keyword>
<sequence length="331" mass="37921">MVKNIIDVKNLSKSFDVSSKEPGLKGTFKHFFRRQTKSLKVIKNISFEIKEGEIIGFLGANGAGKTTILKILCGLIYPSDGSIFVSGYLPYRRKETFLKNITLIMGQKQQLIWDLPPIESFYLNASIYDIDKFEAKKRIKKLSDMLEIDKELYIPVRKLSLGQRMKSELLAALIHEPNILFLDEPTLGLDINAQRNLRKFLQKYNEDTNATICLTSHYMKDITSLCKRVICVHNGSISYDGKLDLLLKKLCPVKEILIVFRSEEEAIQLEKSGFIVKNRSNNEITLKVENNCITSALKTILNNFDVEDFYINEPPIDEIIGKILNKKDYDI</sequence>
<keyword evidence="3 5" id="KW-0067">ATP-binding</keyword>
<dbReference type="Pfam" id="PF00005">
    <property type="entry name" value="ABC_tran"/>
    <property type="match status" value="1"/>
</dbReference>
<dbReference type="PANTHER" id="PTHR42711">
    <property type="entry name" value="ABC TRANSPORTER ATP-BINDING PROTEIN"/>
    <property type="match status" value="1"/>
</dbReference>
<proteinExistence type="predicted"/>